<comment type="caution">
    <text evidence="1">The sequence shown here is derived from an EMBL/GenBank/DDBJ whole genome shotgun (WGS) entry which is preliminary data.</text>
</comment>
<dbReference type="RefSeq" id="XP_028486232.1">
    <property type="nucleotide sequence ID" value="XM_028628884.1"/>
</dbReference>
<accession>A0A443HXL5</accession>
<dbReference type="Gene3D" id="1.10.510.10">
    <property type="entry name" value="Transferase(Phosphotransferase) domain 1"/>
    <property type="match status" value="1"/>
</dbReference>
<organism evidence="1 2">
    <name type="scientific">Byssochlamys spectabilis</name>
    <name type="common">Paecilomyces variotii</name>
    <dbReference type="NCBI Taxonomy" id="264951"/>
    <lineage>
        <taxon>Eukaryota</taxon>
        <taxon>Fungi</taxon>
        <taxon>Dikarya</taxon>
        <taxon>Ascomycota</taxon>
        <taxon>Pezizomycotina</taxon>
        <taxon>Eurotiomycetes</taxon>
        <taxon>Eurotiomycetidae</taxon>
        <taxon>Eurotiales</taxon>
        <taxon>Thermoascaceae</taxon>
        <taxon>Paecilomyces</taxon>
    </lineage>
</organism>
<keyword evidence="2" id="KW-1185">Reference proteome</keyword>
<protein>
    <recommendedName>
        <fullName evidence="3">Protein kinase domain-containing protein</fullName>
    </recommendedName>
</protein>
<dbReference type="Proteomes" id="UP000283841">
    <property type="component" value="Unassembled WGS sequence"/>
</dbReference>
<name>A0A443HXL5_BYSSP</name>
<evidence type="ECO:0000313" key="1">
    <source>
        <dbReference type="EMBL" id="RWQ96587.1"/>
    </source>
</evidence>
<proteinExistence type="predicted"/>
<dbReference type="AlphaFoldDB" id="A0A443HXL5"/>
<evidence type="ECO:0008006" key="3">
    <source>
        <dbReference type="Google" id="ProtNLM"/>
    </source>
</evidence>
<dbReference type="VEuPathDB" id="FungiDB:C8Q69DRAFT_443007"/>
<dbReference type="InterPro" id="IPR011009">
    <property type="entry name" value="Kinase-like_dom_sf"/>
</dbReference>
<dbReference type="EMBL" id="RCNU01000003">
    <property type="protein sequence ID" value="RWQ96587.1"/>
    <property type="molecule type" value="Genomic_DNA"/>
</dbReference>
<reference evidence="1 2" key="1">
    <citation type="journal article" date="2018" name="Front. Microbiol.">
        <title>Genomic and genetic insights into a cosmopolitan fungus, Paecilomyces variotii (Eurotiales).</title>
        <authorList>
            <person name="Urquhart A.S."/>
            <person name="Mondo S.J."/>
            <person name="Makela M.R."/>
            <person name="Hane J.K."/>
            <person name="Wiebenga A."/>
            <person name="He G."/>
            <person name="Mihaltcheva S."/>
            <person name="Pangilinan J."/>
            <person name="Lipzen A."/>
            <person name="Barry K."/>
            <person name="de Vries R.P."/>
            <person name="Grigoriev I.V."/>
            <person name="Idnurm A."/>
        </authorList>
    </citation>
    <scope>NUCLEOTIDE SEQUENCE [LARGE SCALE GENOMIC DNA]</scope>
    <source>
        <strain evidence="1 2">CBS 101075</strain>
    </source>
</reference>
<gene>
    <name evidence="1" type="ORF">C8Q69DRAFT_443007</name>
</gene>
<dbReference type="SUPFAM" id="SSF56112">
    <property type="entry name" value="Protein kinase-like (PK-like)"/>
    <property type="match status" value="1"/>
</dbReference>
<sequence length="192" mass="23008">MSLPLSKHHGRGPRRYYEPEDRELDIHILETTAYTRLKDHGLCDRGIVPRFLGSMEKFDPSFCQPHLKMFLHDEYLPSAIFLEYIPNLEMIQLHNYTPQRMNNLLNSIREIHSALVRHKDPKPRNMMIIKDDPERVVWIDFDRAETYNEDQITDKQKYLLEREEVMVVEFKKCIEADYQNGKLNEAYLFYCT</sequence>
<evidence type="ECO:0000313" key="2">
    <source>
        <dbReference type="Proteomes" id="UP000283841"/>
    </source>
</evidence>
<dbReference type="STRING" id="264951.A0A443HXL5"/>
<dbReference type="GeneID" id="39598161"/>